<dbReference type="AlphaFoldDB" id="A0A7C9H2I7"/>
<dbReference type="EMBL" id="WKRD01000004">
    <property type="protein sequence ID" value="MSC57078.1"/>
    <property type="molecule type" value="Genomic_DNA"/>
</dbReference>
<organism evidence="1 2">
    <name type="scientific">Lachnospira eligens</name>
    <dbReference type="NCBI Taxonomy" id="39485"/>
    <lineage>
        <taxon>Bacteria</taxon>
        <taxon>Bacillati</taxon>
        <taxon>Bacillota</taxon>
        <taxon>Clostridia</taxon>
        <taxon>Lachnospirales</taxon>
        <taxon>Lachnospiraceae</taxon>
        <taxon>Lachnospira</taxon>
    </lineage>
</organism>
<dbReference type="Proteomes" id="UP000481964">
    <property type="component" value="Unassembled WGS sequence"/>
</dbReference>
<comment type="caution">
    <text evidence="1">The sequence shown here is derived from an EMBL/GenBank/DDBJ whole genome shotgun (WGS) entry which is preliminary data.</text>
</comment>
<evidence type="ECO:0000313" key="2">
    <source>
        <dbReference type="Proteomes" id="UP000481964"/>
    </source>
</evidence>
<name>A0A7C9H2I7_9FIRM</name>
<sequence length="119" mass="14517">MKKLIDDIIKENDWIVEGSPRKVFKESFDCCDNVIVLDEYTIIRLVRVFKRWIRQRRGRESYNSRPTWDFLWLNIKWVFEFNRMKKGLLQELSTYGEKVKIFKHSKDAYAFVIKSYLQA</sequence>
<gene>
    <name evidence="1" type="ORF">GKE48_06350</name>
</gene>
<reference evidence="1 2" key="1">
    <citation type="journal article" date="2019" name="Nat. Med.">
        <title>A library of human gut bacterial isolates paired with longitudinal multiomics data enables mechanistic microbiome research.</title>
        <authorList>
            <person name="Poyet M."/>
            <person name="Groussin M."/>
            <person name="Gibbons S.M."/>
            <person name="Avila-Pacheco J."/>
            <person name="Jiang X."/>
            <person name="Kearney S.M."/>
            <person name="Perrotta A.R."/>
            <person name="Berdy B."/>
            <person name="Zhao S."/>
            <person name="Lieberman T.D."/>
            <person name="Swanson P.K."/>
            <person name="Smith M."/>
            <person name="Roesemann S."/>
            <person name="Alexander J.E."/>
            <person name="Rich S.A."/>
            <person name="Livny J."/>
            <person name="Vlamakis H."/>
            <person name="Clish C."/>
            <person name="Bullock K."/>
            <person name="Deik A."/>
            <person name="Scott J."/>
            <person name="Pierce K.A."/>
            <person name="Xavier R.J."/>
            <person name="Alm E.J."/>
        </authorList>
    </citation>
    <scope>NUCLEOTIDE SEQUENCE [LARGE SCALE GENOMIC DNA]</scope>
    <source>
        <strain evidence="1 2">BIOML-A1</strain>
    </source>
</reference>
<protein>
    <recommendedName>
        <fullName evidence="3">Topology modulation protein</fullName>
    </recommendedName>
</protein>
<evidence type="ECO:0000313" key="1">
    <source>
        <dbReference type="EMBL" id="MSC57078.1"/>
    </source>
</evidence>
<accession>A0A7C9H2I7</accession>
<evidence type="ECO:0008006" key="3">
    <source>
        <dbReference type="Google" id="ProtNLM"/>
    </source>
</evidence>
<proteinExistence type="predicted"/>